<dbReference type="InterPro" id="IPR004154">
    <property type="entry name" value="Anticodon-bd"/>
</dbReference>
<feature type="domain" description="Aminoacyl-transfer RNA synthetases class-II family profile" evidence="13">
    <location>
        <begin position="38"/>
        <end position="466"/>
    </location>
</feature>
<organism evidence="14 15">
    <name type="scientific">Paenibacillus azoreducens</name>
    <dbReference type="NCBI Taxonomy" id="116718"/>
    <lineage>
        <taxon>Bacteria</taxon>
        <taxon>Bacillati</taxon>
        <taxon>Bacillota</taxon>
        <taxon>Bacilli</taxon>
        <taxon>Bacillales</taxon>
        <taxon>Paenibacillaceae</taxon>
        <taxon>Paenibacillus</taxon>
    </lineage>
</organism>
<evidence type="ECO:0000256" key="7">
    <source>
        <dbReference type="ARBA" id="ARBA00022917"/>
    </source>
</evidence>
<dbReference type="InterPro" id="IPR045864">
    <property type="entry name" value="aa-tRNA-synth_II/BPL/LPL"/>
</dbReference>
<evidence type="ECO:0000256" key="9">
    <source>
        <dbReference type="ARBA" id="ARBA00047671"/>
    </source>
</evidence>
<dbReference type="Gene3D" id="3.40.50.800">
    <property type="entry name" value="Anticodon-binding domain"/>
    <property type="match status" value="1"/>
</dbReference>
<comment type="domain">
    <text evidence="12">Consists of three domains: the N-terminal catalytic domain, the editing domain and the C-terminal anticodon-binding domain.</text>
</comment>
<evidence type="ECO:0000256" key="3">
    <source>
        <dbReference type="ARBA" id="ARBA00022490"/>
    </source>
</evidence>
<evidence type="ECO:0000313" key="14">
    <source>
        <dbReference type="EMBL" id="GIO50873.1"/>
    </source>
</evidence>
<comment type="subunit">
    <text evidence="2 12">Homodimer.</text>
</comment>
<dbReference type="CDD" id="cd00779">
    <property type="entry name" value="ProRS_core_prok"/>
    <property type="match status" value="1"/>
</dbReference>
<evidence type="ECO:0000259" key="13">
    <source>
        <dbReference type="PROSITE" id="PS50862"/>
    </source>
</evidence>
<dbReference type="PANTHER" id="PTHR42753:SF2">
    <property type="entry name" value="PROLINE--TRNA LIGASE"/>
    <property type="match status" value="1"/>
</dbReference>
<dbReference type="Pfam" id="PF04073">
    <property type="entry name" value="tRNA_edit"/>
    <property type="match status" value="1"/>
</dbReference>
<dbReference type="GO" id="GO:0002161">
    <property type="term" value="F:aminoacyl-tRNA deacylase activity"/>
    <property type="evidence" value="ECO:0007669"/>
    <property type="project" value="InterPro"/>
</dbReference>
<dbReference type="GO" id="GO:0004827">
    <property type="term" value="F:proline-tRNA ligase activity"/>
    <property type="evidence" value="ECO:0007669"/>
    <property type="project" value="UniProtKB-UniRule"/>
</dbReference>
<gene>
    <name evidence="14" type="primary">proS_2</name>
    <name evidence="12" type="synonym">proS</name>
    <name evidence="14" type="ORF">J34TS1_56380</name>
</gene>
<dbReference type="InterPro" id="IPR044140">
    <property type="entry name" value="ProRS_anticodon_short"/>
</dbReference>
<comment type="catalytic activity">
    <reaction evidence="9 12">
        <text>tRNA(Pro) + L-proline + ATP = L-prolyl-tRNA(Pro) + AMP + diphosphate</text>
        <dbReference type="Rhea" id="RHEA:14305"/>
        <dbReference type="Rhea" id="RHEA-COMP:9700"/>
        <dbReference type="Rhea" id="RHEA-COMP:9702"/>
        <dbReference type="ChEBI" id="CHEBI:30616"/>
        <dbReference type="ChEBI" id="CHEBI:33019"/>
        <dbReference type="ChEBI" id="CHEBI:60039"/>
        <dbReference type="ChEBI" id="CHEBI:78442"/>
        <dbReference type="ChEBI" id="CHEBI:78532"/>
        <dbReference type="ChEBI" id="CHEBI:456215"/>
        <dbReference type="EC" id="6.1.1.15"/>
    </reaction>
</comment>
<evidence type="ECO:0000313" key="15">
    <source>
        <dbReference type="Proteomes" id="UP000682811"/>
    </source>
</evidence>
<comment type="function">
    <text evidence="10 12">Catalyzes the attachment of proline to tRNA(Pro) in a two-step reaction: proline is first activated by ATP to form Pro-AMP and then transferred to the acceptor end of tRNA(Pro). As ProRS can inadvertently accommodate and process non-cognate amino acids such as alanine and cysteine, to avoid such errors it has two additional distinct editing activities against alanine. One activity is designated as 'pretransfer' editing and involves the tRNA(Pro)-independent hydrolysis of activated Ala-AMP. The other activity is designated 'posttransfer' editing and involves deacylation of mischarged Ala-tRNA(Pro). The misacylated Cys-tRNA(Pro) is not edited by ProRS.</text>
</comment>
<dbReference type="Proteomes" id="UP000682811">
    <property type="component" value="Unassembled WGS sequence"/>
</dbReference>
<keyword evidence="8 12" id="KW-0030">Aminoacyl-tRNA synthetase</keyword>
<dbReference type="GO" id="GO:0016740">
    <property type="term" value="F:transferase activity"/>
    <property type="evidence" value="ECO:0007669"/>
    <property type="project" value="UniProtKB-ARBA"/>
</dbReference>
<dbReference type="EC" id="6.1.1.15" evidence="12"/>
<name>A0A919YJW7_9BACL</name>
<keyword evidence="5 12" id="KW-0547">Nucleotide-binding</keyword>
<reference evidence="14 15" key="1">
    <citation type="submission" date="2021-03" db="EMBL/GenBank/DDBJ databases">
        <title>Antimicrobial resistance genes in bacteria isolated from Japanese honey, and their potential for conferring macrolide and lincosamide resistance in the American foulbrood pathogen Paenibacillus larvae.</title>
        <authorList>
            <person name="Okamoto M."/>
            <person name="Kumagai M."/>
            <person name="Kanamori H."/>
            <person name="Takamatsu D."/>
        </authorList>
    </citation>
    <scope>NUCLEOTIDE SEQUENCE [LARGE SCALE GENOMIC DNA]</scope>
    <source>
        <strain evidence="14 15">J34TS1</strain>
    </source>
</reference>
<dbReference type="InterPro" id="IPR023717">
    <property type="entry name" value="Pro-tRNA-Synthase_IIa_type1"/>
</dbReference>
<dbReference type="GO" id="GO:0140096">
    <property type="term" value="F:catalytic activity, acting on a protein"/>
    <property type="evidence" value="ECO:0007669"/>
    <property type="project" value="UniProtKB-ARBA"/>
</dbReference>
<dbReference type="FunFam" id="3.30.930.10:FF:000066">
    <property type="entry name" value="Proline--tRNA ligase"/>
    <property type="match status" value="1"/>
</dbReference>
<dbReference type="Pfam" id="PF00587">
    <property type="entry name" value="tRNA-synt_2b"/>
    <property type="match status" value="1"/>
</dbReference>
<dbReference type="InterPro" id="IPR002316">
    <property type="entry name" value="Pro-tRNA-ligase_IIa"/>
</dbReference>
<dbReference type="GO" id="GO:0006433">
    <property type="term" value="P:prolyl-tRNA aminoacylation"/>
    <property type="evidence" value="ECO:0007669"/>
    <property type="project" value="UniProtKB-UniRule"/>
</dbReference>
<dbReference type="RefSeq" id="WP_212980967.1">
    <property type="nucleotide sequence ID" value="NZ_AP025343.1"/>
</dbReference>
<dbReference type="Gene3D" id="3.30.930.10">
    <property type="entry name" value="Bira Bifunctional Protein, Domain 2"/>
    <property type="match status" value="2"/>
</dbReference>
<dbReference type="HAMAP" id="MF_01569">
    <property type="entry name" value="Pro_tRNA_synth_type1"/>
    <property type="match status" value="1"/>
</dbReference>
<comment type="similarity">
    <text evidence="11 12">Belongs to the class-II aminoacyl-tRNA synthetase family. ProS type 1 subfamily.</text>
</comment>
<dbReference type="PRINTS" id="PR01046">
    <property type="entry name" value="TRNASYNTHPRO"/>
</dbReference>
<keyword evidence="7 12" id="KW-0648">Protein biosynthesis</keyword>
<evidence type="ECO:0000256" key="10">
    <source>
        <dbReference type="ARBA" id="ARBA00053664"/>
    </source>
</evidence>
<sequence>MKQTEILLPTLREAPSEAEALSHKLLLRGGYIRQLAAGIYSFLPLGYRVLRKLEQVIRQEMDAAGFNELLMPAMQPAELWEQSGRYNEYGPELIRLEDRHHRGFVLGPTHEEVIATLVAAEVDSYRKLPLRLYQIQTKFRDERRPRFGLLRGREFLMKDAYSFDVDWEGLDKTYQSMVTAYNRIFERCGLRFRAVEAEAGSIGGEGETLEFMALADIGEDTIVTCPTCHYAANLEKAIFQQPEEAPHANEDIPLMEAVHTPDAKTIEEVSAFLGEAPRVLLKTMIYIADNYPIAVVVRGDHEVNEFKLKNALSAAKLELADLEAVERLSGAPHGFAGPAGLDIPVYLDREAAAVRGGIAGANRKDYHVRHVAAGRDFNPVQIGDFRNAEAGDCCIHCGSELAFNRGIEIGHVFKLGTKYSKPLGAVFTNADGKEEPIIMGCYGIGVSRLMSAVAEQSLSETGIIWPLNISPYQVHIIPVSAADEQQNQLAGELYRKLRNAGIDVLLDDRDERPGVKFKDADLIGAPFRVIVGKAASDRQVEWLDRLGSGEKELIGIEEAFNRIAKICP</sequence>
<evidence type="ECO:0000256" key="5">
    <source>
        <dbReference type="ARBA" id="ARBA00022741"/>
    </source>
</evidence>
<dbReference type="InterPro" id="IPR006195">
    <property type="entry name" value="aa-tRNA-synth_II"/>
</dbReference>
<dbReference type="Gene3D" id="3.90.960.10">
    <property type="entry name" value="YbaK/aminoacyl-tRNA synthetase-associated domain"/>
    <property type="match status" value="1"/>
</dbReference>
<dbReference type="InterPro" id="IPR036754">
    <property type="entry name" value="YbaK/aa-tRNA-synt-asso_dom_sf"/>
</dbReference>
<accession>A0A919YJW7</accession>
<dbReference type="GO" id="GO:0005524">
    <property type="term" value="F:ATP binding"/>
    <property type="evidence" value="ECO:0007669"/>
    <property type="project" value="UniProtKB-UniRule"/>
</dbReference>
<proteinExistence type="inferred from homology"/>
<dbReference type="CDD" id="cd00861">
    <property type="entry name" value="ProRS_anticodon_short"/>
    <property type="match status" value="1"/>
</dbReference>
<keyword evidence="3 12" id="KW-0963">Cytoplasm</keyword>
<evidence type="ECO:0000256" key="6">
    <source>
        <dbReference type="ARBA" id="ARBA00022840"/>
    </source>
</evidence>
<dbReference type="InterPro" id="IPR033730">
    <property type="entry name" value="ProRS_core_prok"/>
</dbReference>
<keyword evidence="4 12" id="KW-0436">Ligase</keyword>
<dbReference type="GO" id="GO:0005829">
    <property type="term" value="C:cytosol"/>
    <property type="evidence" value="ECO:0007669"/>
    <property type="project" value="TreeGrafter"/>
</dbReference>
<comment type="caution">
    <text evidence="14">The sequence shown here is derived from an EMBL/GenBank/DDBJ whole genome shotgun (WGS) entry which is preliminary data.</text>
</comment>
<keyword evidence="6 12" id="KW-0067">ATP-binding</keyword>
<evidence type="ECO:0000256" key="8">
    <source>
        <dbReference type="ARBA" id="ARBA00023146"/>
    </source>
</evidence>
<evidence type="ECO:0000256" key="11">
    <source>
        <dbReference type="ARBA" id="ARBA00060755"/>
    </source>
</evidence>
<dbReference type="InterPro" id="IPR002314">
    <property type="entry name" value="aa-tRNA-synt_IIb"/>
</dbReference>
<dbReference type="PROSITE" id="PS50862">
    <property type="entry name" value="AA_TRNA_LIGASE_II"/>
    <property type="match status" value="1"/>
</dbReference>
<dbReference type="CDD" id="cd04334">
    <property type="entry name" value="ProRS-INS"/>
    <property type="match status" value="1"/>
</dbReference>
<evidence type="ECO:0000256" key="12">
    <source>
        <dbReference type="HAMAP-Rule" id="MF_01569"/>
    </source>
</evidence>
<dbReference type="SUPFAM" id="SSF55681">
    <property type="entry name" value="Class II aaRS and biotin synthetases"/>
    <property type="match status" value="1"/>
</dbReference>
<evidence type="ECO:0000256" key="4">
    <source>
        <dbReference type="ARBA" id="ARBA00022598"/>
    </source>
</evidence>
<evidence type="ECO:0000256" key="1">
    <source>
        <dbReference type="ARBA" id="ARBA00004496"/>
    </source>
</evidence>
<dbReference type="InterPro" id="IPR004500">
    <property type="entry name" value="Pro-tRNA-synth_IIa_bac-type"/>
</dbReference>
<dbReference type="InterPro" id="IPR036621">
    <property type="entry name" value="Anticodon-bd_dom_sf"/>
</dbReference>
<dbReference type="SUPFAM" id="SSF52954">
    <property type="entry name" value="Class II aaRS ABD-related"/>
    <property type="match status" value="1"/>
</dbReference>
<dbReference type="InterPro" id="IPR050062">
    <property type="entry name" value="Pro-tRNA_synthetase"/>
</dbReference>
<dbReference type="SUPFAM" id="SSF55826">
    <property type="entry name" value="YbaK/ProRS associated domain"/>
    <property type="match status" value="1"/>
</dbReference>
<dbReference type="PANTHER" id="PTHR42753">
    <property type="entry name" value="MITOCHONDRIAL RIBOSOME PROTEIN L39/PROLYL-TRNA LIGASE FAMILY MEMBER"/>
    <property type="match status" value="1"/>
</dbReference>
<dbReference type="AlphaFoldDB" id="A0A919YJW7"/>
<keyword evidence="15" id="KW-1185">Reference proteome</keyword>
<dbReference type="Pfam" id="PF03129">
    <property type="entry name" value="HGTP_anticodon"/>
    <property type="match status" value="1"/>
</dbReference>
<protein>
    <recommendedName>
        <fullName evidence="12">Proline--tRNA ligase</fullName>
        <ecNumber evidence="12">6.1.1.15</ecNumber>
    </recommendedName>
    <alternativeName>
        <fullName evidence="12">Prolyl-tRNA synthetase</fullName>
        <shortName evidence="12">ProRS</shortName>
    </alternativeName>
</protein>
<dbReference type="FunFam" id="3.30.930.10:FF:000065">
    <property type="entry name" value="Proline--tRNA ligase"/>
    <property type="match status" value="1"/>
</dbReference>
<dbReference type="NCBIfam" id="NF006625">
    <property type="entry name" value="PRK09194.1"/>
    <property type="match status" value="1"/>
</dbReference>
<dbReference type="InterPro" id="IPR007214">
    <property type="entry name" value="YbaK/aa-tRNA-synth-assoc-dom"/>
</dbReference>
<evidence type="ECO:0000256" key="2">
    <source>
        <dbReference type="ARBA" id="ARBA00011738"/>
    </source>
</evidence>
<dbReference type="NCBIfam" id="TIGR00409">
    <property type="entry name" value="proS_fam_II"/>
    <property type="match status" value="1"/>
</dbReference>
<comment type="subcellular location">
    <subcellularLocation>
        <location evidence="1 12">Cytoplasm</location>
    </subcellularLocation>
</comment>
<dbReference type="EMBL" id="BORT01000039">
    <property type="protein sequence ID" value="GIO50873.1"/>
    <property type="molecule type" value="Genomic_DNA"/>
</dbReference>